<dbReference type="EMBL" id="CP012275">
    <property type="protein sequence ID" value="AMV63584.1"/>
    <property type="molecule type" value="Genomic_DNA"/>
</dbReference>
<proteinExistence type="predicted"/>
<accession>A0A143AN04</accession>
<protein>
    <recommendedName>
        <fullName evidence="1">Fido domain-containing protein</fullName>
    </recommendedName>
</protein>
<dbReference type="GeneID" id="57275812"/>
<dbReference type="SUPFAM" id="SSF140931">
    <property type="entry name" value="Fic-like"/>
    <property type="match status" value="1"/>
</dbReference>
<dbReference type="KEGG" id="pdm:ADU72_0532"/>
<evidence type="ECO:0000313" key="3">
    <source>
        <dbReference type="EMBL" id="AMV66477.1"/>
    </source>
</evidence>
<organism evidence="2 5">
    <name type="scientific">Pediococcus damnosus</name>
    <dbReference type="NCBI Taxonomy" id="51663"/>
    <lineage>
        <taxon>Bacteria</taxon>
        <taxon>Bacillati</taxon>
        <taxon>Bacillota</taxon>
        <taxon>Bacilli</taxon>
        <taxon>Lactobacillales</taxon>
        <taxon>Lactobacillaceae</taxon>
        <taxon>Pediococcus</taxon>
    </lineage>
</organism>
<evidence type="ECO:0000259" key="1">
    <source>
        <dbReference type="PROSITE" id="PS51459"/>
    </source>
</evidence>
<dbReference type="AlphaFoldDB" id="A0A143AN04"/>
<keyword evidence="4" id="KW-1185">Reference proteome</keyword>
<evidence type="ECO:0000313" key="2">
    <source>
        <dbReference type="EMBL" id="AMV63584.1"/>
    </source>
</evidence>
<dbReference type="PROSITE" id="PS51459">
    <property type="entry name" value="FIDO"/>
    <property type="match status" value="1"/>
</dbReference>
<dbReference type="EMBL" id="CP012288">
    <property type="protein sequence ID" value="AMV66477.1"/>
    <property type="molecule type" value="Genomic_DNA"/>
</dbReference>
<dbReference type="Proteomes" id="UP000076244">
    <property type="component" value="Chromosome"/>
</dbReference>
<name>A0A143AN04_9LACO</name>
<sequence>MQYADKYSLTREQNIRFAKKNFTRLVHTNSRFEGVSTTLPQTQTIMDGMGVSGVSVKDMNTIVNLKRGWEMVVQPQKEALTLNYMKKINAVVAAQDSLAPGELRTGGGLVQIGSDEDFVPDPVNEKKEQKFLTELLANSAISITDKAMTLMYHSMRNQIFWDGNKRTATLVANKLMIDNGVGLINIPLNHWEKWNELIADYYRSNDMGAIKKWTYEVGVQGVQLP</sequence>
<dbReference type="Pfam" id="PF02661">
    <property type="entry name" value="Fic"/>
    <property type="match status" value="1"/>
</dbReference>
<dbReference type="Proteomes" id="UP000076405">
    <property type="component" value="Chromosome"/>
</dbReference>
<dbReference type="Gene3D" id="1.10.3290.10">
    <property type="entry name" value="Fido-like domain"/>
    <property type="match status" value="1"/>
</dbReference>
<dbReference type="InterPro" id="IPR036597">
    <property type="entry name" value="Fido-like_dom_sf"/>
</dbReference>
<feature type="domain" description="Fido" evidence="1">
    <location>
        <begin position="80"/>
        <end position="216"/>
    </location>
</feature>
<dbReference type="OrthoDB" id="9807853at2"/>
<dbReference type="RefSeq" id="WP_046872242.1">
    <property type="nucleotide sequence ID" value="NZ_BAAAXI010000150.1"/>
</dbReference>
<evidence type="ECO:0000313" key="4">
    <source>
        <dbReference type="Proteomes" id="UP000076244"/>
    </source>
</evidence>
<dbReference type="InterPro" id="IPR003812">
    <property type="entry name" value="Fido"/>
</dbReference>
<evidence type="ECO:0000313" key="5">
    <source>
        <dbReference type="Proteomes" id="UP000076405"/>
    </source>
</evidence>
<reference evidence="4 5" key="1">
    <citation type="journal article" date="2016" name="PLoS ONE">
        <title>The Identification of Novel Diagnostic Marker Genes for the Detection of Beer Spoiling Pediococcus damnosus Strains Using the BlAst Diagnostic Gene findEr.</title>
        <authorList>
            <person name="Behr J."/>
            <person name="Geissler A.J."/>
            <person name="Schmid J."/>
            <person name="Zehe A."/>
            <person name="Vogel R.F."/>
        </authorList>
    </citation>
    <scope>NUCLEOTIDE SEQUENCE [LARGE SCALE GENOMIC DNA]</scope>
    <source>
        <strain evidence="2 5">TMW 2.1533</strain>
        <strain evidence="3 4">TMW 2.1535</strain>
    </source>
</reference>
<gene>
    <name evidence="2" type="ORF">ADU70_2118</name>
    <name evidence="3" type="ORF">ADU72_0532</name>
</gene>